<feature type="transmembrane region" description="Helical" evidence="1">
    <location>
        <begin position="156"/>
        <end position="175"/>
    </location>
</feature>
<feature type="transmembrane region" description="Helical" evidence="1">
    <location>
        <begin position="62"/>
        <end position="81"/>
    </location>
</feature>
<comment type="caution">
    <text evidence="2">The sequence shown here is derived from an EMBL/GenBank/DDBJ whole genome shotgun (WGS) entry which is preliminary data.</text>
</comment>
<dbReference type="HOGENOM" id="CLU_103750_0_0_9"/>
<feature type="transmembrane region" description="Helical" evidence="1">
    <location>
        <begin position="207"/>
        <end position="225"/>
    </location>
</feature>
<organism evidence="2 3">
    <name type="scientific">Peptoniphilus duerdenii ATCC BAA-1640</name>
    <dbReference type="NCBI Taxonomy" id="862517"/>
    <lineage>
        <taxon>Bacteria</taxon>
        <taxon>Bacillati</taxon>
        <taxon>Bacillota</taxon>
        <taxon>Tissierellia</taxon>
        <taxon>Tissierellales</taxon>
        <taxon>Peptoniphilaceae</taxon>
        <taxon>Peptoniphilus</taxon>
    </lineage>
</organism>
<dbReference type="EMBL" id="AEEH01000043">
    <property type="protein sequence ID" value="EFM25258.1"/>
    <property type="molecule type" value="Genomic_DNA"/>
</dbReference>
<evidence type="ECO:0000313" key="2">
    <source>
        <dbReference type="EMBL" id="EFM25258.1"/>
    </source>
</evidence>
<sequence>MEFKVIIEEINELTMKTIKNKNIKIIKNNKQSYLKVFASGILIGCLTRLLDFCSMDSLWGFSSIQTLLGFWMITNTLIVLFSSSNLVAGLSSFIYMFAMTLSFYGLQPILGIFIPLFTDGFRFSLFLMFTILSIPCALAAYILYYWNEDKVYNSILYALPVGALLSETIATFVNLLINHTFLFQFLMDLIGGSVFAVLFFKKAKNKALYFISIIVSTIIFYFVLYHKEVAAWL</sequence>
<name>E0NLR7_9FIRM</name>
<evidence type="ECO:0000313" key="3">
    <source>
        <dbReference type="Proteomes" id="UP000003280"/>
    </source>
</evidence>
<dbReference type="AlphaFoldDB" id="E0NLR7"/>
<gene>
    <name evidence="2" type="ORF">HMPREF9225_1147</name>
</gene>
<accession>E0NLR7</accession>
<dbReference type="Proteomes" id="UP000003280">
    <property type="component" value="Unassembled WGS sequence"/>
</dbReference>
<reference evidence="2 3" key="1">
    <citation type="submission" date="2010-07" db="EMBL/GenBank/DDBJ databases">
        <authorList>
            <person name="Muzny D."/>
            <person name="Qin X."/>
            <person name="Deng J."/>
            <person name="Jiang H."/>
            <person name="Liu Y."/>
            <person name="Qu J."/>
            <person name="Song X.-Z."/>
            <person name="Zhang L."/>
            <person name="Thornton R."/>
            <person name="Coyle M."/>
            <person name="Francisco L."/>
            <person name="Jackson L."/>
            <person name="Javaid M."/>
            <person name="Korchina V."/>
            <person name="Kovar C."/>
            <person name="Mata R."/>
            <person name="Mathew T."/>
            <person name="Ngo R."/>
            <person name="Nguyen L."/>
            <person name="Nguyen N."/>
            <person name="Okwuonu G."/>
            <person name="Ongeri F."/>
            <person name="Pham C."/>
            <person name="Simmons D."/>
            <person name="Wilczek-Boney K."/>
            <person name="Hale W."/>
            <person name="Jakkamsetti A."/>
            <person name="Pham P."/>
            <person name="Ruth R."/>
            <person name="San Lucas F."/>
            <person name="Warren J."/>
            <person name="Zhang J."/>
            <person name="Zhao Z."/>
            <person name="Zhou C."/>
            <person name="Zhu D."/>
            <person name="Lee S."/>
            <person name="Bess C."/>
            <person name="Blankenburg K."/>
            <person name="Forbes L."/>
            <person name="Fu Q."/>
            <person name="Gubbala S."/>
            <person name="Hirani K."/>
            <person name="Jayaseelan J.C."/>
            <person name="Lara F."/>
            <person name="Munidasa M."/>
            <person name="Palculict T."/>
            <person name="Patil S."/>
            <person name="Pu L.-L."/>
            <person name="Saada N."/>
            <person name="Tang L."/>
            <person name="Weissenberger G."/>
            <person name="Zhu Y."/>
            <person name="Hemphill L."/>
            <person name="Shang Y."/>
            <person name="Youmans B."/>
            <person name="Ayvaz T."/>
            <person name="Ross M."/>
            <person name="Santibanez J."/>
            <person name="Aqrawi P."/>
            <person name="Gross S."/>
            <person name="Joshi V."/>
            <person name="Fowler G."/>
            <person name="Nazareth L."/>
            <person name="Reid J."/>
            <person name="Worley K."/>
            <person name="Petrosino J."/>
            <person name="Highlander S."/>
            <person name="Gibbs R."/>
        </authorList>
    </citation>
    <scope>NUCLEOTIDE SEQUENCE [LARGE SCALE GENOMIC DNA]</scope>
    <source>
        <strain evidence="2 3">ATCC BAA-1640</strain>
    </source>
</reference>
<dbReference type="STRING" id="862517.HMPREF9225_1147"/>
<keyword evidence="1" id="KW-0812">Transmembrane</keyword>
<keyword evidence="3" id="KW-1185">Reference proteome</keyword>
<evidence type="ECO:0000256" key="1">
    <source>
        <dbReference type="SAM" id="Phobius"/>
    </source>
</evidence>
<feature type="transmembrane region" description="Helical" evidence="1">
    <location>
        <begin position="93"/>
        <end position="117"/>
    </location>
</feature>
<feature type="transmembrane region" description="Helical" evidence="1">
    <location>
        <begin position="123"/>
        <end position="144"/>
    </location>
</feature>
<keyword evidence="1" id="KW-1133">Transmembrane helix</keyword>
<feature type="transmembrane region" description="Helical" evidence="1">
    <location>
        <begin position="181"/>
        <end position="200"/>
    </location>
</feature>
<keyword evidence="1" id="KW-0472">Membrane</keyword>
<proteinExistence type="predicted"/>
<protein>
    <submittedName>
        <fullName evidence="2">Uncharacterized protein</fullName>
    </submittedName>
</protein>
<dbReference type="eggNOG" id="ENOG502ZBXJ">
    <property type="taxonomic scope" value="Bacteria"/>
</dbReference>
<feature type="transmembrane region" description="Helical" evidence="1">
    <location>
        <begin position="32"/>
        <end position="50"/>
    </location>
</feature>